<feature type="domain" description="Zinc knuckle CX2CX4HX4C" evidence="1">
    <location>
        <begin position="120"/>
        <end position="165"/>
    </location>
</feature>
<comment type="caution">
    <text evidence="2">The sequence shown here is derived from an EMBL/GenBank/DDBJ whole genome shotgun (WGS) entry which is preliminary data.</text>
</comment>
<keyword evidence="3" id="KW-1185">Reference proteome</keyword>
<organism evidence="2 3">
    <name type="scientific">Lithocarpus litseifolius</name>
    <dbReference type="NCBI Taxonomy" id="425828"/>
    <lineage>
        <taxon>Eukaryota</taxon>
        <taxon>Viridiplantae</taxon>
        <taxon>Streptophyta</taxon>
        <taxon>Embryophyta</taxon>
        <taxon>Tracheophyta</taxon>
        <taxon>Spermatophyta</taxon>
        <taxon>Magnoliopsida</taxon>
        <taxon>eudicotyledons</taxon>
        <taxon>Gunneridae</taxon>
        <taxon>Pentapetalae</taxon>
        <taxon>rosids</taxon>
        <taxon>fabids</taxon>
        <taxon>Fagales</taxon>
        <taxon>Fagaceae</taxon>
        <taxon>Lithocarpus</taxon>
    </lineage>
</organism>
<dbReference type="AlphaFoldDB" id="A0AAW2C0A3"/>
<proteinExistence type="predicted"/>
<dbReference type="Pfam" id="PF14392">
    <property type="entry name" value="zf-CCHC_4"/>
    <property type="match status" value="1"/>
</dbReference>
<dbReference type="Proteomes" id="UP001459277">
    <property type="component" value="Unassembled WGS sequence"/>
</dbReference>
<dbReference type="PANTHER" id="PTHR31286:SF167">
    <property type="entry name" value="OS09G0268800 PROTEIN"/>
    <property type="match status" value="1"/>
</dbReference>
<dbReference type="PANTHER" id="PTHR31286">
    <property type="entry name" value="GLYCINE-RICH CELL WALL STRUCTURAL PROTEIN 1.8-LIKE"/>
    <property type="match status" value="1"/>
</dbReference>
<gene>
    <name evidence="2" type="ORF">SO802_026700</name>
</gene>
<name>A0AAW2C0A3_9ROSI</name>
<sequence>MEDLTCSWQKLSLSNKEGVNVDLSENRKVHGFALATKPLWRTKGSFQASDAKQNYMVFTFDVEEDVEKVLMGEPWSFDRHLVVFQRGGFQAGRYFRVSHKNWDSSDMRGGTFMRVRSLNILEPIYRGRRVTFGQNSKGWVSFSYVQLPNICYWCGRFTHDDKECTVWLQSKGSIVVEEQQFGAWFRATQFNPSRRSYVEVKGFEMEEAPRRVVVDKQRSGRVSVPPVVHSTVNSNGGVLGKEISNITDYGCQIKPQADFTETLKGIDDEIQRYKFSNSNSFAVMITKDTAKTGAKREGIKSSMEILDHAFKAMETDKDTFVEGKDNELNATEMMEFDFEMGWVEKNHLKRGGLSKTHVKDKTKVNGAKP</sequence>
<evidence type="ECO:0000259" key="1">
    <source>
        <dbReference type="Pfam" id="PF14392"/>
    </source>
</evidence>
<reference evidence="2 3" key="1">
    <citation type="submission" date="2024-01" db="EMBL/GenBank/DDBJ databases">
        <title>A telomere-to-telomere, gap-free genome of sweet tea (Lithocarpus litseifolius).</title>
        <authorList>
            <person name="Zhou J."/>
        </authorList>
    </citation>
    <scope>NUCLEOTIDE SEQUENCE [LARGE SCALE GENOMIC DNA]</scope>
    <source>
        <strain evidence="2">Zhou-2022a</strain>
        <tissue evidence="2">Leaf</tissue>
    </source>
</reference>
<dbReference type="InterPro" id="IPR040256">
    <property type="entry name" value="At4g02000-like"/>
</dbReference>
<dbReference type="EMBL" id="JAZDWU010000009">
    <property type="protein sequence ID" value="KAK9991715.1"/>
    <property type="molecule type" value="Genomic_DNA"/>
</dbReference>
<dbReference type="InterPro" id="IPR025836">
    <property type="entry name" value="Zn_knuckle_CX2CX4HX4C"/>
</dbReference>
<protein>
    <recommendedName>
        <fullName evidence="1">Zinc knuckle CX2CX4HX4C domain-containing protein</fullName>
    </recommendedName>
</protein>
<evidence type="ECO:0000313" key="2">
    <source>
        <dbReference type="EMBL" id="KAK9991715.1"/>
    </source>
</evidence>
<evidence type="ECO:0000313" key="3">
    <source>
        <dbReference type="Proteomes" id="UP001459277"/>
    </source>
</evidence>
<accession>A0AAW2C0A3</accession>